<dbReference type="Proteomes" id="UP001055879">
    <property type="component" value="Linkage Group LG06"/>
</dbReference>
<sequence length="92" mass="10324">MFAEITKTIGEETTATCTHASKTYKGACFASSNCRIICQAEGAVSGHCQIPSFRCHRNSAVGGESQWRAEEFKRERPKKLMMNNNNKKKNYC</sequence>
<gene>
    <name evidence="1" type="ORF">L6452_20776</name>
</gene>
<keyword evidence="2" id="KW-1185">Reference proteome</keyword>
<dbReference type="EMBL" id="CM042052">
    <property type="protein sequence ID" value="KAI3719871.1"/>
    <property type="molecule type" value="Genomic_DNA"/>
</dbReference>
<name>A0ACB9BCB2_ARCLA</name>
<protein>
    <submittedName>
        <fullName evidence="1">Uncharacterized protein</fullName>
    </submittedName>
</protein>
<reference evidence="1 2" key="2">
    <citation type="journal article" date="2022" name="Mol. Ecol. Resour.">
        <title>The genomes of chicory, endive, great burdock and yacon provide insights into Asteraceae paleo-polyploidization history and plant inulin production.</title>
        <authorList>
            <person name="Fan W."/>
            <person name="Wang S."/>
            <person name="Wang H."/>
            <person name="Wang A."/>
            <person name="Jiang F."/>
            <person name="Liu H."/>
            <person name="Zhao H."/>
            <person name="Xu D."/>
            <person name="Zhang Y."/>
        </authorList>
    </citation>
    <scope>NUCLEOTIDE SEQUENCE [LARGE SCALE GENOMIC DNA]</scope>
    <source>
        <strain evidence="2">cv. Niubang</strain>
    </source>
</reference>
<proteinExistence type="predicted"/>
<organism evidence="1 2">
    <name type="scientific">Arctium lappa</name>
    <name type="common">Greater burdock</name>
    <name type="synonym">Lappa major</name>
    <dbReference type="NCBI Taxonomy" id="4217"/>
    <lineage>
        <taxon>Eukaryota</taxon>
        <taxon>Viridiplantae</taxon>
        <taxon>Streptophyta</taxon>
        <taxon>Embryophyta</taxon>
        <taxon>Tracheophyta</taxon>
        <taxon>Spermatophyta</taxon>
        <taxon>Magnoliopsida</taxon>
        <taxon>eudicotyledons</taxon>
        <taxon>Gunneridae</taxon>
        <taxon>Pentapetalae</taxon>
        <taxon>asterids</taxon>
        <taxon>campanulids</taxon>
        <taxon>Asterales</taxon>
        <taxon>Asteraceae</taxon>
        <taxon>Carduoideae</taxon>
        <taxon>Cardueae</taxon>
        <taxon>Arctiinae</taxon>
        <taxon>Arctium</taxon>
    </lineage>
</organism>
<comment type="caution">
    <text evidence="1">The sequence shown here is derived from an EMBL/GenBank/DDBJ whole genome shotgun (WGS) entry which is preliminary data.</text>
</comment>
<evidence type="ECO:0000313" key="1">
    <source>
        <dbReference type="EMBL" id="KAI3719871.1"/>
    </source>
</evidence>
<accession>A0ACB9BCB2</accession>
<reference evidence="2" key="1">
    <citation type="journal article" date="2022" name="Mol. Ecol. Resour.">
        <title>The genomes of chicory, endive, great burdock and yacon provide insights into Asteraceae palaeo-polyploidization history and plant inulin production.</title>
        <authorList>
            <person name="Fan W."/>
            <person name="Wang S."/>
            <person name="Wang H."/>
            <person name="Wang A."/>
            <person name="Jiang F."/>
            <person name="Liu H."/>
            <person name="Zhao H."/>
            <person name="Xu D."/>
            <person name="Zhang Y."/>
        </authorList>
    </citation>
    <scope>NUCLEOTIDE SEQUENCE [LARGE SCALE GENOMIC DNA]</scope>
    <source>
        <strain evidence="2">cv. Niubang</strain>
    </source>
</reference>
<evidence type="ECO:0000313" key="2">
    <source>
        <dbReference type="Proteomes" id="UP001055879"/>
    </source>
</evidence>